<evidence type="ECO:0000313" key="2">
    <source>
        <dbReference type="Proteomes" id="UP000626109"/>
    </source>
</evidence>
<dbReference type="AlphaFoldDB" id="A0A813LNF2"/>
<name>A0A813LNF2_POLGL</name>
<comment type="caution">
    <text evidence="1">The sequence shown here is derived from an EMBL/GenBank/DDBJ whole genome shotgun (WGS) entry which is preliminary data.</text>
</comment>
<dbReference type="EMBL" id="CAJNNW010036447">
    <property type="protein sequence ID" value="CAE8734358.1"/>
    <property type="molecule type" value="Genomic_DNA"/>
</dbReference>
<organism evidence="1 2">
    <name type="scientific">Polarella glacialis</name>
    <name type="common">Dinoflagellate</name>
    <dbReference type="NCBI Taxonomy" id="89957"/>
    <lineage>
        <taxon>Eukaryota</taxon>
        <taxon>Sar</taxon>
        <taxon>Alveolata</taxon>
        <taxon>Dinophyceae</taxon>
        <taxon>Suessiales</taxon>
        <taxon>Suessiaceae</taxon>
        <taxon>Polarella</taxon>
    </lineage>
</organism>
<dbReference type="Proteomes" id="UP000626109">
    <property type="component" value="Unassembled WGS sequence"/>
</dbReference>
<accession>A0A813LNF2</accession>
<reference evidence="1" key="1">
    <citation type="submission" date="2021-02" db="EMBL/GenBank/DDBJ databases">
        <authorList>
            <person name="Dougan E. K."/>
            <person name="Rhodes N."/>
            <person name="Thang M."/>
            <person name="Chan C."/>
        </authorList>
    </citation>
    <scope>NUCLEOTIDE SEQUENCE</scope>
</reference>
<sequence>MFFSEVHKQSLGQWSPNGKYLAAAAQNRILIRNAESLKLVQAEEVRIHYFMECLSRCAVNTMLSADFGILNLSSLLSCGSRCQLLHLRNVGSLAEKFKPCGFPCQFLRDFGSRTRLTSVILCQGVREQGLFRVFVSSWLLDPVIVNNCSRARRSFSAANVSISRMTYSSVLGGLKHCRLPHDVVKLFPSACAFSRSCCCDLL</sequence>
<evidence type="ECO:0000313" key="1">
    <source>
        <dbReference type="EMBL" id="CAE8734358.1"/>
    </source>
</evidence>
<protein>
    <submittedName>
        <fullName evidence="1">Uncharacterized protein</fullName>
    </submittedName>
</protein>
<proteinExistence type="predicted"/>
<gene>
    <name evidence="1" type="ORF">PGLA2088_LOCUS47257</name>
</gene>